<dbReference type="Pfam" id="PF07859">
    <property type="entry name" value="Abhydrolase_3"/>
    <property type="match status" value="1"/>
</dbReference>
<sequence>MTLLAYHPFKALYVLSALAFELTRLPFWTLKYLLPRGRQHPKWSFRQALSMRVFYAFLAHAATVQVKTPLPLTPGREKDRWVIMKLREEWKTLFKGPLLGNGRSEIVPGDVGGTWYTKNKAKSGLRVGDNMENVLVILHIHGGAYVVGNGRTTVSSSLTSTLFRHTRATHILMPQYRLSTLPASRTSNPFPAALQDSLTSYLYLLRELKVPARNIVLSGDSAGANNAVALLRYIAEYGADLDIPTPRAALLWSPWINPHEGSVDGVLKNPNYISDYLSPAFTQWGHRAYAGLSGAANLDTPYVNHKLKMFRTETPLFVNAGSAEILYFDAREWAREMAGVQGNRVTWDEEEAVPHDMLLMGDVLGFGGSVERMGKRVGEWLGGITD</sequence>
<gene>
    <name evidence="4" type="ORF">CC80DRAFT_460957</name>
</gene>
<dbReference type="InterPro" id="IPR029058">
    <property type="entry name" value="AB_hydrolase_fold"/>
</dbReference>
<dbReference type="InterPro" id="IPR002168">
    <property type="entry name" value="Lipase_GDXG_HIS_AS"/>
</dbReference>
<dbReference type="OrthoDB" id="2152029at2759"/>
<dbReference type="Proteomes" id="UP000800035">
    <property type="component" value="Unassembled WGS sequence"/>
</dbReference>
<dbReference type="GO" id="GO:0016787">
    <property type="term" value="F:hydrolase activity"/>
    <property type="evidence" value="ECO:0007669"/>
    <property type="project" value="UniProtKB-KW"/>
</dbReference>
<evidence type="ECO:0000259" key="3">
    <source>
        <dbReference type="Pfam" id="PF07859"/>
    </source>
</evidence>
<keyword evidence="2 4" id="KW-0378">Hydrolase</keyword>
<organism evidence="4 5">
    <name type="scientific">Byssothecium circinans</name>
    <dbReference type="NCBI Taxonomy" id="147558"/>
    <lineage>
        <taxon>Eukaryota</taxon>
        <taxon>Fungi</taxon>
        <taxon>Dikarya</taxon>
        <taxon>Ascomycota</taxon>
        <taxon>Pezizomycotina</taxon>
        <taxon>Dothideomycetes</taxon>
        <taxon>Pleosporomycetidae</taxon>
        <taxon>Pleosporales</taxon>
        <taxon>Massarineae</taxon>
        <taxon>Massarinaceae</taxon>
        <taxon>Byssothecium</taxon>
    </lineage>
</organism>
<dbReference type="PROSITE" id="PS01173">
    <property type="entry name" value="LIPASE_GDXG_HIS"/>
    <property type="match status" value="1"/>
</dbReference>
<dbReference type="PANTHER" id="PTHR48081">
    <property type="entry name" value="AB HYDROLASE SUPERFAMILY PROTEIN C4A8.06C"/>
    <property type="match status" value="1"/>
</dbReference>
<comment type="similarity">
    <text evidence="1">Belongs to the 'GDXG' lipolytic enzyme family.</text>
</comment>
<proteinExistence type="inferred from homology"/>
<evidence type="ECO:0000256" key="1">
    <source>
        <dbReference type="ARBA" id="ARBA00010515"/>
    </source>
</evidence>
<name>A0A6A5UBZ7_9PLEO</name>
<dbReference type="PANTHER" id="PTHR48081:SF8">
    <property type="entry name" value="ALPHA_BETA HYDROLASE FOLD-3 DOMAIN-CONTAINING PROTEIN-RELATED"/>
    <property type="match status" value="1"/>
</dbReference>
<keyword evidence="5" id="KW-1185">Reference proteome</keyword>
<evidence type="ECO:0000313" key="5">
    <source>
        <dbReference type="Proteomes" id="UP000800035"/>
    </source>
</evidence>
<protein>
    <submittedName>
        <fullName evidence="4">Alpha/beta-hydrolase</fullName>
    </submittedName>
</protein>
<evidence type="ECO:0000256" key="2">
    <source>
        <dbReference type="ARBA" id="ARBA00022801"/>
    </source>
</evidence>
<dbReference type="Gene3D" id="3.40.50.1820">
    <property type="entry name" value="alpha/beta hydrolase"/>
    <property type="match status" value="1"/>
</dbReference>
<evidence type="ECO:0000313" key="4">
    <source>
        <dbReference type="EMBL" id="KAF1962693.1"/>
    </source>
</evidence>
<dbReference type="SUPFAM" id="SSF53474">
    <property type="entry name" value="alpha/beta-Hydrolases"/>
    <property type="match status" value="1"/>
</dbReference>
<reference evidence="4" key="1">
    <citation type="journal article" date="2020" name="Stud. Mycol.">
        <title>101 Dothideomycetes genomes: a test case for predicting lifestyles and emergence of pathogens.</title>
        <authorList>
            <person name="Haridas S."/>
            <person name="Albert R."/>
            <person name="Binder M."/>
            <person name="Bloem J."/>
            <person name="Labutti K."/>
            <person name="Salamov A."/>
            <person name="Andreopoulos B."/>
            <person name="Baker S."/>
            <person name="Barry K."/>
            <person name="Bills G."/>
            <person name="Bluhm B."/>
            <person name="Cannon C."/>
            <person name="Castanera R."/>
            <person name="Culley D."/>
            <person name="Daum C."/>
            <person name="Ezra D."/>
            <person name="Gonzalez J."/>
            <person name="Henrissat B."/>
            <person name="Kuo A."/>
            <person name="Liang C."/>
            <person name="Lipzen A."/>
            <person name="Lutzoni F."/>
            <person name="Magnuson J."/>
            <person name="Mondo S."/>
            <person name="Nolan M."/>
            <person name="Ohm R."/>
            <person name="Pangilinan J."/>
            <person name="Park H.-J."/>
            <person name="Ramirez L."/>
            <person name="Alfaro M."/>
            <person name="Sun H."/>
            <person name="Tritt A."/>
            <person name="Yoshinaga Y."/>
            <person name="Zwiers L.-H."/>
            <person name="Turgeon B."/>
            <person name="Goodwin S."/>
            <person name="Spatafora J."/>
            <person name="Crous P."/>
            <person name="Grigoriev I."/>
        </authorList>
    </citation>
    <scope>NUCLEOTIDE SEQUENCE</scope>
    <source>
        <strain evidence="4">CBS 675.92</strain>
    </source>
</reference>
<feature type="domain" description="Alpha/beta hydrolase fold-3" evidence="3">
    <location>
        <begin position="137"/>
        <end position="358"/>
    </location>
</feature>
<dbReference type="InterPro" id="IPR050300">
    <property type="entry name" value="GDXG_lipolytic_enzyme"/>
</dbReference>
<accession>A0A6A5UBZ7</accession>
<dbReference type="EMBL" id="ML976978">
    <property type="protein sequence ID" value="KAF1962693.1"/>
    <property type="molecule type" value="Genomic_DNA"/>
</dbReference>
<dbReference type="InterPro" id="IPR013094">
    <property type="entry name" value="AB_hydrolase_3"/>
</dbReference>
<dbReference type="AlphaFoldDB" id="A0A6A5UBZ7"/>